<proteinExistence type="predicted"/>
<accession>A0A060XAE6</accession>
<dbReference type="AlphaFoldDB" id="A0A060XAE6"/>
<dbReference type="InterPro" id="IPR031904">
    <property type="entry name" value="Cadherin_CBD"/>
</dbReference>
<dbReference type="EMBL" id="FR905142">
    <property type="protein sequence ID" value="CDQ76456.1"/>
    <property type="molecule type" value="Genomic_DNA"/>
</dbReference>
<feature type="region of interest" description="Disordered" evidence="1">
    <location>
        <begin position="41"/>
        <end position="66"/>
    </location>
</feature>
<evidence type="ECO:0000313" key="4">
    <source>
        <dbReference type="Proteomes" id="UP000193380"/>
    </source>
</evidence>
<gene>
    <name evidence="3" type="ORF">GSONMT00057555001</name>
</gene>
<organism evidence="3 4">
    <name type="scientific">Oncorhynchus mykiss</name>
    <name type="common">Rainbow trout</name>
    <name type="synonym">Salmo gairdneri</name>
    <dbReference type="NCBI Taxonomy" id="8022"/>
    <lineage>
        <taxon>Eukaryota</taxon>
        <taxon>Metazoa</taxon>
        <taxon>Chordata</taxon>
        <taxon>Craniata</taxon>
        <taxon>Vertebrata</taxon>
        <taxon>Euteleostomi</taxon>
        <taxon>Actinopterygii</taxon>
        <taxon>Neopterygii</taxon>
        <taxon>Teleostei</taxon>
        <taxon>Protacanthopterygii</taxon>
        <taxon>Salmoniformes</taxon>
        <taxon>Salmonidae</taxon>
        <taxon>Salmoninae</taxon>
        <taxon>Oncorhynchus</taxon>
    </lineage>
</organism>
<name>A0A060XAE6_ONCMY</name>
<dbReference type="Proteomes" id="UP000193380">
    <property type="component" value="Unassembled WGS sequence"/>
</dbReference>
<feature type="domain" description="Cadherin C-terminal catenin-binding" evidence="2">
    <location>
        <begin position="48"/>
        <end position="65"/>
    </location>
</feature>
<sequence>MEPLDKNSDVRIPSGRHCYGAYPLKLSCLTQEGGGLRDCGREAGSGPKVPNSDWRYSASLRAGMQR</sequence>
<evidence type="ECO:0000256" key="1">
    <source>
        <dbReference type="SAM" id="MobiDB-lite"/>
    </source>
</evidence>
<reference evidence="3" key="2">
    <citation type="submission" date="2014-03" db="EMBL/GenBank/DDBJ databases">
        <authorList>
            <person name="Genoscope - CEA"/>
        </authorList>
    </citation>
    <scope>NUCLEOTIDE SEQUENCE</scope>
</reference>
<dbReference type="PaxDb" id="8022-A0A060XAE6"/>
<reference evidence="3" key="1">
    <citation type="journal article" date="2014" name="Nat. Commun.">
        <title>The rainbow trout genome provides novel insights into evolution after whole-genome duplication in vertebrates.</title>
        <authorList>
            <person name="Berthelot C."/>
            <person name="Brunet F."/>
            <person name="Chalopin D."/>
            <person name="Juanchich A."/>
            <person name="Bernard M."/>
            <person name="Noel B."/>
            <person name="Bento P."/>
            <person name="Da Silva C."/>
            <person name="Labadie K."/>
            <person name="Alberti A."/>
            <person name="Aury J.M."/>
            <person name="Louis A."/>
            <person name="Dehais P."/>
            <person name="Bardou P."/>
            <person name="Montfort J."/>
            <person name="Klopp C."/>
            <person name="Cabau C."/>
            <person name="Gaspin C."/>
            <person name="Thorgaard G.H."/>
            <person name="Boussaha M."/>
            <person name="Quillet E."/>
            <person name="Guyomard R."/>
            <person name="Galiana D."/>
            <person name="Bobe J."/>
            <person name="Volff J.N."/>
            <person name="Genet C."/>
            <person name="Wincker P."/>
            <person name="Jaillon O."/>
            <person name="Roest Crollius H."/>
            <person name="Guiguen Y."/>
        </authorList>
    </citation>
    <scope>NUCLEOTIDE SEQUENCE [LARGE SCALE GENOMIC DNA]</scope>
</reference>
<dbReference type="Pfam" id="PF15974">
    <property type="entry name" value="Cadherin_tail"/>
    <property type="match status" value="1"/>
</dbReference>
<protein>
    <recommendedName>
        <fullName evidence="2">Cadherin C-terminal catenin-binding domain-containing protein</fullName>
    </recommendedName>
</protein>
<evidence type="ECO:0000313" key="3">
    <source>
        <dbReference type="EMBL" id="CDQ76456.1"/>
    </source>
</evidence>
<evidence type="ECO:0000259" key="2">
    <source>
        <dbReference type="Pfam" id="PF15974"/>
    </source>
</evidence>